<dbReference type="PROSITE" id="PS51806">
    <property type="entry name" value="DOG1"/>
    <property type="match status" value="1"/>
</dbReference>
<evidence type="ECO:0000256" key="3">
    <source>
        <dbReference type="ARBA" id="ARBA00023125"/>
    </source>
</evidence>
<feature type="domain" description="DOG1" evidence="8">
    <location>
        <begin position="207"/>
        <end position="411"/>
    </location>
</feature>
<keyword evidence="7" id="KW-0472">Membrane</keyword>
<organism evidence="9 10">
    <name type="scientific">Abrus precatorius</name>
    <name type="common">Indian licorice</name>
    <name type="synonym">Glycine abrus</name>
    <dbReference type="NCBI Taxonomy" id="3816"/>
    <lineage>
        <taxon>Eukaryota</taxon>
        <taxon>Viridiplantae</taxon>
        <taxon>Streptophyta</taxon>
        <taxon>Embryophyta</taxon>
        <taxon>Tracheophyta</taxon>
        <taxon>Spermatophyta</taxon>
        <taxon>Magnoliopsida</taxon>
        <taxon>eudicotyledons</taxon>
        <taxon>Gunneridae</taxon>
        <taxon>Pentapetalae</taxon>
        <taxon>rosids</taxon>
        <taxon>fabids</taxon>
        <taxon>Fabales</taxon>
        <taxon>Fabaceae</taxon>
        <taxon>Papilionoideae</taxon>
        <taxon>50 kb inversion clade</taxon>
        <taxon>NPAAA clade</taxon>
        <taxon>indigoferoid/millettioid clade</taxon>
        <taxon>Abreae</taxon>
        <taxon>Abrus</taxon>
    </lineage>
</organism>
<accession>A0A8B8MMB4</accession>
<keyword evidence="3" id="KW-0238">DNA-binding</keyword>
<dbReference type="RefSeq" id="XP_027368369.1">
    <property type="nucleotide sequence ID" value="XM_027512568.1"/>
</dbReference>
<gene>
    <name evidence="10" type="primary">LOC113874342</name>
</gene>
<keyword evidence="9" id="KW-1185">Reference proteome</keyword>
<evidence type="ECO:0000313" key="10">
    <source>
        <dbReference type="RefSeq" id="XP_027368369.1"/>
    </source>
</evidence>
<dbReference type="Pfam" id="PF14144">
    <property type="entry name" value="DOG1"/>
    <property type="match status" value="1"/>
</dbReference>
<dbReference type="Proteomes" id="UP000694853">
    <property type="component" value="Unplaced"/>
</dbReference>
<dbReference type="GO" id="GO:0006351">
    <property type="term" value="P:DNA-templated transcription"/>
    <property type="evidence" value="ECO:0007669"/>
    <property type="project" value="InterPro"/>
</dbReference>
<reference evidence="10" key="2">
    <citation type="submission" date="2025-08" db="UniProtKB">
        <authorList>
            <consortium name="RefSeq"/>
        </authorList>
    </citation>
    <scope>IDENTIFICATION</scope>
    <source>
        <tissue evidence="10">Young leaves</tissue>
    </source>
</reference>
<evidence type="ECO:0000256" key="7">
    <source>
        <dbReference type="SAM" id="Phobius"/>
    </source>
</evidence>
<keyword evidence="4" id="KW-0010">Activator</keyword>
<keyword evidence="2" id="KW-0805">Transcription regulation</keyword>
<evidence type="ECO:0000259" key="8">
    <source>
        <dbReference type="PROSITE" id="PS51806"/>
    </source>
</evidence>
<dbReference type="KEGG" id="aprc:113874342"/>
<evidence type="ECO:0000256" key="1">
    <source>
        <dbReference type="ARBA" id="ARBA00004123"/>
    </source>
</evidence>
<sequence>MAANAAKYVENCALCFSCSWNVLLLSELVFQPITGEVDLVEDINLYCFKFLHLPWRLAHKDAYSVLSWGAFAIMSLGLARQTHCGFEVDLLYFFCGGLMVQLMTIKLWLVIVGGSFSYSLIILSSSLDAPLGSVIQMDSPQANFGIDGDLEDPLENVEFHDAPINSNASQLYCYDHSFMLLESARLTCYVLLSLVYVDAMQKVNYGITMFEIEYEDWVEEQDRQHGELKNALQTNASDMQLGLLVQSSLNHYSNLYRMKVDAAKVDVIYIISGVWKPLTERFFLWIGGSRPSELIKIIVPQLERLTEQQIMSIQSLFHSSQQTEEALTQGFERLYHSLVDEIATDPLVVGTNEVFKLETLECFVNQADLLRQETLLQMSRILTIGQAAQGLLAMGEYFHGLRTLSSSWSTRSRDPGHPTQLSN</sequence>
<dbReference type="PANTHER" id="PTHR45693">
    <property type="entry name" value="TRANSCRIPTION FACTOR TGA9"/>
    <property type="match status" value="1"/>
</dbReference>
<feature type="transmembrane region" description="Helical" evidence="7">
    <location>
        <begin position="91"/>
        <end position="116"/>
    </location>
</feature>
<keyword evidence="6" id="KW-0539">Nucleus</keyword>
<proteinExistence type="predicted"/>
<dbReference type="AlphaFoldDB" id="A0A8B8MMB4"/>
<dbReference type="GO" id="GO:0043565">
    <property type="term" value="F:sequence-specific DNA binding"/>
    <property type="evidence" value="ECO:0007669"/>
    <property type="project" value="InterPro"/>
</dbReference>
<dbReference type="GeneID" id="113874342"/>
<reference evidence="9" key="1">
    <citation type="journal article" date="2019" name="Toxins">
        <title>Detection of Abrin-Like and Prepropulchellin-Like Toxin Genes and Transcripts Using Whole Genome Sequencing and Full-Length Transcript Sequencing of Abrus precatorius.</title>
        <authorList>
            <person name="Hovde B.T."/>
            <person name="Daligault H.E."/>
            <person name="Hanschen E.R."/>
            <person name="Kunde Y.A."/>
            <person name="Johnson M.B."/>
            <person name="Starkenburg S.R."/>
            <person name="Johnson S.L."/>
        </authorList>
    </citation>
    <scope>NUCLEOTIDE SEQUENCE [LARGE SCALE GENOMIC DNA]</scope>
</reference>
<evidence type="ECO:0000256" key="6">
    <source>
        <dbReference type="ARBA" id="ARBA00023242"/>
    </source>
</evidence>
<keyword evidence="5" id="KW-0804">Transcription</keyword>
<evidence type="ECO:0000256" key="4">
    <source>
        <dbReference type="ARBA" id="ARBA00023159"/>
    </source>
</evidence>
<comment type="subcellular location">
    <subcellularLocation>
        <location evidence="1">Nucleus</location>
    </subcellularLocation>
</comment>
<name>A0A8B8MMB4_ABRPR</name>
<evidence type="ECO:0000313" key="9">
    <source>
        <dbReference type="Proteomes" id="UP000694853"/>
    </source>
</evidence>
<dbReference type="InterPro" id="IPR025422">
    <property type="entry name" value="TGA_domain"/>
</dbReference>
<protein>
    <submittedName>
        <fullName evidence="10">Transcription factor TGA7-like</fullName>
    </submittedName>
</protein>
<keyword evidence="7" id="KW-0812">Transmembrane</keyword>
<evidence type="ECO:0000256" key="5">
    <source>
        <dbReference type="ARBA" id="ARBA00023163"/>
    </source>
</evidence>
<dbReference type="PANTHER" id="PTHR45693:SF7">
    <property type="entry name" value="TRANSCRIPTION FACTOR TGA7"/>
    <property type="match status" value="1"/>
</dbReference>
<evidence type="ECO:0000256" key="2">
    <source>
        <dbReference type="ARBA" id="ARBA00023015"/>
    </source>
</evidence>
<dbReference type="GO" id="GO:0005634">
    <property type="term" value="C:nucleus"/>
    <property type="evidence" value="ECO:0007669"/>
    <property type="project" value="UniProtKB-SubCell"/>
</dbReference>
<keyword evidence="7" id="KW-1133">Transmembrane helix</keyword>